<evidence type="ECO:0000313" key="4">
    <source>
        <dbReference type="EMBL" id="OZI26112.1"/>
    </source>
</evidence>
<evidence type="ECO:0000313" key="5">
    <source>
        <dbReference type="Proteomes" id="UP000216857"/>
    </source>
</evidence>
<reference evidence="4" key="1">
    <citation type="submission" date="2017-05" db="EMBL/GenBank/DDBJ databases">
        <title>Complete and WGS of Bordetella genogroups.</title>
        <authorList>
            <person name="Spilker T."/>
            <person name="Lipuma J."/>
        </authorList>
    </citation>
    <scope>NUCLEOTIDE SEQUENCE</scope>
    <source>
        <strain evidence="4">AU21707</strain>
    </source>
</reference>
<dbReference type="GO" id="GO:0005886">
    <property type="term" value="C:plasma membrane"/>
    <property type="evidence" value="ECO:0007669"/>
    <property type="project" value="TreeGrafter"/>
</dbReference>
<feature type="domain" description="GGDEF" evidence="3">
    <location>
        <begin position="167"/>
        <end position="299"/>
    </location>
</feature>
<dbReference type="Pfam" id="PF00990">
    <property type="entry name" value="GGDEF"/>
    <property type="match status" value="1"/>
</dbReference>
<dbReference type="OrthoDB" id="9813903at2"/>
<dbReference type="PANTHER" id="PTHR45138">
    <property type="entry name" value="REGULATORY COMPONENTS OF SENSORY TRANSDUCTION SYSTEM"/>
    <property type="match status" value="1"/>
</dbReference>
<dbReference type="NCBIfam" id="TIGR00254">
    <property type="entry name" value="GGDEF"/>
    <property type="match status" value="1"/>
</dbReference>
<dbReference type="Proteomes" id="UP000216857">
    <property type="component" value="Unassembled WGS sequence"/>
</dbReference>
<dbReference type="PROSITE" id="PS50887">
    <property type="entry name" value="GGDEF"/>
    <property type="match status" value="1"/>
</dbReference>
<accession>A0A261RN62</accession>
<dbReference type="EC" id="2.7.7.65" evidence="1"/>
<evidence type="ECO:0000259" key="3">
    <source>
        <dbReference type="PROSITE" id="PS50887"/>
    </source>
</evidence>
<dbReference type="AlphaFoldDB" id="A0A261RN62"/>
<dbReference type="SUPFAM" id="SSF55073">
    <property type="entry name" value="Nucleotide cyclase"/>
    <property type="match status" value="1"/>
</dbReference>
<organism evidence="4 5">
    <name type="scientific">Bordetella genomosp. 9</name>
    <dbReference type="NCBI Taxonomy" id="1416803"/>
    <lineage>
        <taxon>Bacteria</taxon>
        <taxon>Pseudomonadati</taxon>
        <taxon>Pseudomonadota</taxon>
        <taxon>Betaproteobacteria</taxon>
        <taxon>Burkholderiales</taxon>
        <taxon>Alcaligenaceae</taxon>
        <taxon>Bordetella</taxon>
    </lineage>
</organism>
<dbReference type="RefSeq" id="WP_094845230.1">
    <property type="nucleotide sequence ID" value="NZ_NEVJ01000001.1"/>
</dbReference>
<dbReference type="Gene3D" id="3.30.70.270">
    <property type="match status" value="1"/>
</dbReference>
<dbReference type="FunFam" id="3.30.70.270:FF:000001">
    <property type="entry name" value="Diguanylate cyclase domain protein"/>
    <property type="match status" value="1"/>
</dbReference>
<dbReference type="SMART" id="SM00267">
    <property type="entry name" value="GGDEF"/>
    <property type="match status" value="1"/>
</dbReference>
<protein>
    <recommendedName>
        <fullName evidence="1">diguanylate cyclase</fullName>
        <ecNumber evidence="1">2.7.7.65</ecNumber>
    </recommendedName>
</protein>
<dbReference type="CDD" id="cd01949">
    <property type="entry name" value="GGDEF"/>
    <property type="match status" value="1"/>
</dbReference>
<gene>
    <name evidence="4" type="ORF">CAL26_01815</name>
</gene>
<dbReference type="InterPro" id="IPR029787">
    <property type="entry name" value="Nucleotide_cyclase"/>
</dbReference>
<dbReference type="GO" id="GO:1902201">
    <property type="term" value="P:negative regulation of bacterial-type flagellum-dependent cell motility"/>
    <property type="evidence" value="ECO:0007669"/>
    <property type="project" value="TreeGrafter"/>
</dbReference>
<dbReference type="GO" id="GO:0052621">
    <property type="term" value="F:diguanylate cyclase activity"/>
    <property type="evidence" value="ECO:0007669"/>
    <property type="project" value="UniProtKB-EC"/>
</dbReference>
<evidence type="ECO:0000256" key="2">
    <source>
        <dbReference type="ARBA" id="ARBA00034247"/>
    </source>
</evidence>
<dbReference type="InterPro" id="IPR050469">
    <property type="entry name" value="Diguanylate_Cyclase"/>
</dbReference>
<proteinExistence type="predicted"/>
<keyword evidence="5" id="KW-1185">Reference proteome</keyword>
<comment type="caution">
    <text evidence="4">The sequence shown here is derived from an EMBL/GenBank/DDBJ whole genome shotgun (WGS) entry which is preliminary data.</text>
</comment>
<dbReference type="InterPro" id="IPR000160">
    <property type="entry name" value="GGDEF_dom"/>
</dbReference>
<dbReference type="InterPro" id="IPR043128">
    <property type="entry name" value="Rev_trsase/Diguanyl_cyclase"/>
</dbReference>
<dbReference type="PANTHER" id="PTHR45138:SF9">
    <property type="entry name" value="DIGUANYLATE CYCLASE DGCM-RELATED"/>
    <property type="match status" value="1"/>
</dbReference>
<dbReference type="EMBL" id="NEVJ01000001">
    <property type="protein sequence ID" value="OZI26112.1"/>
    <property type="molecule type" value="Genomic_DNA"/>
</dbReference>
<dbReference type="GO" id="GO:0043709">
    <property type="term" value="P:cell adhesion involved in single-species biofilm formation"/>
    <property type="evidence" value="ECO:0007669"/>
    <property type="project" value="TreeGrafter"/>
</dbReference>
<comment type="catalytic activity">
    <reaction evidence="2">
        <text>2 GTP = 3',3'-c-di-GMP + 2 diphosphate</text>
        <dbReference type="Rhea" id="RHEA:24898"/>
        <dbReference type="ChEBI" id="CHEBI:33019"/>
        <dbReference type="ChEBI" id="CHEBI:37565"/>
        <dbReference type="ChEBI" id="CHEBI:58805"/>
        <dbReference type="EC" id="2.7.7.65"/>
    </reaction>
</comment>
<name>A0A261RN62_9BORD</name>
<sequence>MDLISDTLARMYDATPVLVAAYDAQDRLRYANAAFRATFFITEGECPTWAELMRRNHAAGRGTVIRNPDFESWLVSTQGRRGKAGFRAFETDVVDGRWLWMTEAVQHDGWMLCIATDITTLRAGDRAVRQDRDVAIKASLTDELTGVSNRRFLMMRLREVLAAGGGILGTLCLLDLDNFKYVNDAYGHAIGDRVLRDFSSCIQAHLRRADCFSRIGGEEFALLLPATQPHEAMLIVERMLAIVRRARPLAERPEFSYSFSAGIAELRPGDETGAVIGRADKALYAAKMAGRNRIHLEAA</sequence>
<evidence type="ECO:0000256" key="1">
    <source>
        <dbReference type="ARBA" id="ARBA00012528"/>
    </source>
</evidence>